<dbReference type="PROSITE" id="PS50928">
    <property type="entry name" value="ABC_TM1"/>
    <property type="match status" value="1"/>
</dbReference>
<evidence type="ECO:0000259" key="10">
    <source>
        <dbReference type="PROSITE" id="PS50893"/>
    </source>
</evidence>
<dbReference type="InterPro" id="IPR035906">
    <property type="entry name" value="MetI-like_sf"/>
</dbReference>
<dbReference type="SMART" id="SM00382">
    <property type="entry name" value="AAA"/>
    <property type="match status" value="1"/>
</dbReference>
<dbReference type="Gene3D" id="1.10.3720.10">
    <property type="entry name" value="MetI-like"/>
    <property type="match status" value="1"/>
</dbReference>
<gene>
    <name evidence="12" type="ORF">FE263_04595</name>
</gene>
<dbReference type="PROSITE" id="PS50893">
    <property type="entry name" value="ABC_TRANSPORTER_2"/>
    <property type="match status" value="1"/>
</dbReference>
<keyword evidence="6 8" id="KW-1133">Transmembrane helix</keyword>
<dbReference type="InterPro" id="IPR000515">
    <property type="entry name" value="MetI-like"/>
</dbReference>
<dbReference type="OrthoDB" id="9802264at2"/>
<dbReference type="CDD" id="cd06261">
    <property type="entry name" value="TM_PBP2"/>
    <property type="match status" value="1"/>
</dbReference>
<evidence type="ECO:0000256" key="2">
    <source>
        <dbReference type="ARBA" id="ARBA00022448"/>
    </source>
</evidence>
<dbReference type="SUPFAM" id="SSF161098">
    <property type="entry name" value="MetI-like"/>
    <property type="match status" value="1"/>
</dbReference>
<protein>
    <submittedName>
        <fullName evidence="12">ATP-binding cassette domain-containing protein</fullName>
    </submittedName>
</protein>
<dbReference type="PROSITE" id="PS00211">
    <property type="entry name" value="ABC_TRANSPORTER_1"/>
    <property type="match status" value="1"/>
</dbReference>
<dbReference type="Proteomes" id="UP000305654">
    <property type="component" value="Unassembled WGS sequence"/>
</dbReference>
<keyword evidence="5 12" id="KW-0067">ATP-binding</keyword>
<comment type="similarity">
    <text evidence="8">Belongs to the binding-protein-dependent transport system permease family.</text>
</comment>
<dbReference type="PANTHER" id="PTHR42781:SF4">
    <property type="entry name" value="SPERMIDINE_PUTRESCINE IMPORT ATP-BINDING PROTEIN POTA"/>
    <property type="match status" value="1"/>
</dbReference>
<feature type="domain" description="ABC transporter" evidence="10">
    <location>
        <begin position="272"/>
        <end position="494"/>
    </location>
</feature>
<evidence type="ECO:0000256" key="7">
    <source>
        <dbReference type="ARBA" id="ARBA00023136"/>
    </source>
</evidence>
<evidence type="ECO:0000256" key="5">
    <source>
        <dbReference type="ARBA" id="ARBA00022840"/>
    </source>
</evidence>
<evidence type="ECO:0000256" key="1">
    <source>
        <dbReference type="ARBA" id="ARBA00004651"/>
    </source>
</evidence>
<evidence type="ECO:0000313" key="12">
    <source>
        <dbReference type="EMBL" id="TLU74463.1"/>
    </source>
</evidence>
<dbReference type="InterPro" id="IPR003593">
    <property type="entry name" value="AAA+_ATPase"/>
</dbReference>
<evidence type="ECO:0000259" key="11">
    <source>
        <dbReference type="PROSITE" id="PS50928"/>
    </source>
</evidence>
<keyword evidence="9" id="KW-0732">Signal</keyword>
<feature type="transmembrane region" description="Helical" evidence="8">
    <location>
        <begin position="180"/>
        <end position="201"/>
    </location>
</feature>
<accession>A0A5R9JCH1</accession>
<feature type="domain" description="ABC transmembrane type-1" evidence="11">
    <location>
        <begin position="44"/>
        <end position="243"/>
    </location>
</feature>
<dbReference type="GO" id="GO:0055085">
    <property type="term" value="P:transmembrane transport"/>
    <property type="evidence" value="ECO:0007669"/>
    <property type="project" value="InterPro"/>
</dbReference>
<organism evidence="12 13">
    <name type="scientific">Lichenicoccus roseus</name>
    <dbReference type="NCBI Taxonomy" id="2683649"/>
    <lineage>
        <taxon>Bacteria</taxon>
        <taxon>Pseudomonadati</taxon>
        <taxon>Pseudomonadota</taxon>
        <taxon>Alphaproteobacteria</taxon>
        <taxon>Acetobacterales</taxon>
        <taxon>Acetobacteraceae</taxon>
        <taxon>Lichenicoccus</taxon>
    </lineage>
</organism>
<dbReference type="InterPro" id="IPR050093">
    <property type="entry name" value="ABC_SmlMolc_Importer"/>
</dbReference>
<keyword evidence="13" id="KW-1185">Reference proteome</keyword>
<evidence type="ECO:0000313" key="13">
    <source>
        <dbReference type="Proteomes" id="UP000305654"/>
    </source>
</evidence>
<feature type="transmembrane region" description="Helical" evidence="8">
    <location>
        <begin position="77"/>
        <end position="101"/>
    </location>
</feature>
<dbReference type="GO" id="GO:0016887">
    <property type="term" value="F:ATP hydrolysis activity"/>
    <property type="evidence" value="ECO:0007669"/>
    <property type="project" value="InterPro"/>
</dbReference>
<dbReference type="RefSeq" id="WP_138324712.1">
    <property type="nucleotide sequence ID" value="NZ_VCDI01000001.1"/>
</dbReference>
<sequence>MPRVLPALAALLSLYLVAPFLAAALQANAADWRGADLAALSRAGLVSIASATLASLLVALGGIPLGYLLVRVPGRGMALLGFVVQLPLALPPLASGILLLFLLGYASPLGRLTGGMLTDSFAGIVLAEAFVSAPFLIVAARSSFAAVDPALEDVAATLGHRPWAVFRHVSLALSRPGIQAGLLLTWLRAFGEFGATVMVAYHPYSLPVYTYVAFGSEGLPAMLPILLPAVLIAMLVMALSLRRRAPVAARQAAGAAPVAMRAPSPAVAAAPEQPLDFTFLWHRNGFELDVAWQTRASRLCILGASGSGKSATLRLLAGLDNPDRGTVTLGGEDLGARPAHARGIAYVPQTFGLLPHLAVAQQVRFGVGCDPERARVWTDRLGLSDLLHRLPVELSVGQQQRVALARALSRPGRLLLLDEPFSALDATLRGELRDELAAFQQDIEMTSILVTHDPEEALLLADELLLLDGGRVLQSGPAEAIFRRPANEVAARLLGARMAAAGQAVAPHSIDIGGGILLEVAGEALPIGPIRWAVHPGRVALAEAGGHPATVIEAGPVRGGRRRLLVRLGDSVFPFDANPGLSHSQSVRLSIDPASLQVWPRQMLDLPTRH</sequence>
<keyword evidence="2 8" id="KW-0813">Transport</keyword>
<keyword evidence="3 8" id="KW-0812">Transmembrane</keyword>
<evidence type="ECO:0000256" key="6">
    <source>
        <dbReference type="ARBA" id="ARBA00022989"/>
    </source>
</evidence>
<dbReference type="PANTHER" id="PTHR42781">
    <property type="entry name" value="SPERMIDINE/PUTRESCINE IMPORT ATP-BINDING PROTEIN POTA"/>
    <property type="match status" value="1"/>
</dbReference>
<feature type="chain" id="PRO_5024452702" evidence="9">
    <location>
        <begin position="30"/>
        <end position="610"/>
    </location>
</feature>
<dbReference type="AlphaFoldDB" id="A0A5R9JCH1"/>
<dbReference type="Pfam" id="PF00005">
    <property type="entry name" value="ABC_tran"/>
    <property type="match status" value="1"/>
</dbReference>
<evidence type="ECO:0000256" key="9">
    <source>
        <dbReference type="SAM" id="SignalP"/>
    </source>
</evidence>
<dbReference type="SUPFAM" id="SSF52540">
    <property type="entry name" value="P-loop containing nucleoside triphosphate hydrolases"/>
    <property type="match status" value="1"/>
</dbReference>
<comment type="caution">
    <text evidence="12">The sequence shown here is derived from an EMBL/GenBank/DDBJ whole genome shotgun (WGS) entry which is preliminary data.</text>
</comment>
<dbReference type="Pfam" id="PF00528">
    <property type="entry name" value="BPD_transp_1"/>
    <property type="match status" value="1"/>
</dbReference>
<keyword evidence="4" id="KW-0547">Nucleotide-binding</keyword>
<keyword evidence="7 8" id="KW-0472">Membrane</keyword>
<evidence type="ECO:0000256" key="3">
    <source>
        <dbReference type="ARBA" id="ARBA00022692"/>
    </source>
</evidence>
<name>A0A5R9JCH1_9PROT</name>
<dbReference type="EMBL" id="VCDI01000001">
    <property type="protein sequence ID" value="TLU74463.1"/>
    <property type="molecule type" value="Genomic_DNA"/>
</dbReference>
<feature type="signal peptide" evidence="9">
    <location>
        <begin position="1"/>
        <end position="29"/>
    </location>
</feature>
<dbReference type="GO" id="GO:0005886">
    <property type="term" value="C:plasma membrane"/>
    <property type="evidence" value="ECO:0007669"/>
    <property type="project" value="UniProtKB-SubCell"/>
</dbReference>
<evidence type="ECO:0000256" key="8">
    <source>
        <dbReference type="RuleBase" id="RU363032"/>
    </source>
</evidence>
<comment type="subcellular location">
    <subcellularLocation>
        <location evidence="1 8">Cell membrane</location>
        <topology evidence="1 8">Multi-pass membrane protein</topology>
    </subcellularLocation>
</comment>
<dbReference type="InterPro" id="IPR027417">
    <property type="entry name" value="P-loop_NTPase"/>
</dbReference>
<proteinExistence type="inferred from homology"/>
<dbReference type="InterPro" id="IPR017871">
    <property type="entry name" value="ABC_transporter-like_CS"/>
</dbReference>
<dbReference type="GO" id="GO:0005524">
    <property type="term" value="F:ATP binding"/>
    <property type="evidence" value="ECO:0007669"/>
    <property type="project" value="UniProtKB-KW"/>
</dbReference>
<feature type="transmembrane region" description="Helical" evidence="8">
    <location>
        <begin position="45"/>
        <end position="70"/>
    </location>
</feature>
<evidence type="ECO:0000256" key="4">
    <source>
        <dbReference type="ARBA" id="ARBA00022741"/>
    </source>
</evidence>
<dbReference type="InterPro" id="IPR003439">
    <property type="entry name" value="ABC_transporter-like_ATP-bd"/>
</dbReference>
<reference evidence="12 13" key="1">
    <citation type="submission" date="2019-05" db="EMBL/GenBank/DDBJ databases">
        <authorList>
            <person name="Pankratov T."/>
            <person name="Grouzdev D."/>
        </authorList>
    </citation>
    <scope>NUCLEOTIDE SEQUENCE [LARGE SCALE GENOMIC DNA]</scope>
    <source>
        <strain evidence="12 13">KEBCLARHB70R</strain>
    </source>
</reference>
<feature type="transmembrane region" description="Helical" evidence="8">
    <location>
        <begin position="221"/>
        <end position="241"/>
    </location>
</feature>
<dbReference type="Gene3D" id="3.40.50.300">
    <property type="entry name" value="P-loop containing nucleotide triphosphate hydrolases"/>
    <property type="match status" value="1"/>
</dbReference>
<feature type="transmembrane region" description="Helical" evidence="8">
    <location>
        <begin position="121"/>
        <end position="140"/>
    </location>
</feature>